<organism evidence="3 4">
    <name type="scientific">Paenibacillus phyllosphaerae</name>
    <dbReference type="NCBI Taxonomy" id="274593"/>
    <lineage>
        <taxon>Bacteria</taxon>
        <taxon>Bacillati</taxon>
        <taxon>Bacillota</taxon>
        <taxon>Bacilli</taxon>
        <taxon>Bacillales</taxon>
        <taxon>Paenibacillaceae</taxon>
        <taxon>Paenibacillus</taxon>
    </lineage>
</organism>
<dbReference type="Gene3D" id="3.40.50.1820">
    <property type="entry name" value="alpha/beta hydrolase"/>
    <property type="match status" value="1"/>
</dbReference>
<proteinExistence type="inferred from homology"/>
<dbReference type="InterPro" id="IPR012223">
    <property type="entry name" value="TEII"/>
</dbReference>
<dbReference type="PANTHER" id="PTHR11487">
    <property type="entry name" value="THIOESTERASE"/>
    <property type="match status" value="1"/>
</dbReference>
<evidence type="ECO:0000313" key="3">
    <source>
        <dbReference type="EMBL" id="MBB3112263.1"/>
    </source>
</evidence>
<evidence type="ECO:0000313" key="4">
    <source>
        <dbReference type="Proteomes" id="UP000570361"/>
    </source>
</evidence>
<dbReference type="GO" id="GO:0008610">
    <property type="term" value="P:lipid biosynthetic process"/>
    <property type="evidence" value="ECO:0007669"/>
    <property type="project" value="TreeGrafter"/>
</dbReference>
<keyword evidence="4" id="KW-1185">Reference proteome</keyword>
<gene>
    <name evidence="3" type="ORF">FHS18_004349</name>
</gene>
<protein>
    <submittedName>
        <fullName evidence="3">Surfactin synthase thioesterase subunit</fullName>
    </submittedName>
</protein>
<dbReference type="InterPro" id="IPR001031">
    <property type="entry name" value="Thioesterase"/>
</dbReference>
<evidence type="ECO:0000259" key="2">
    <source>
        <dbReference type="Pfam" id="PF00975"/>
    </source>
</evidence>
<accession>A0A7W5B0P9</accession>
<dbReference type="AlphaFoldDB" id="A0A7W5B0P9"/>
<dbReference type="RefSeq" id="WP_183602356.1">
    <property type="nucleotide sequence ID" value="NZ_JACHXK010000011.1"/>
</dbReference>
<evidence type="ECO:0000256" key="1">
    <source>
        <dbReference type="ARBA" id="ARBA00007169"/>
    </source>
</evidence>
<sequence>MSQNLTVPVKLYCFPFAGAGASFYNGWNDYFGDSVEVVPVQLPGRERLIAEEPYRDLHTAADAFASMIETENGAHPVALFGHCFLGATMAFEVARRLESRGTVELVRLFISAASTPHSTRTYKLSSCADDCFVEEVQNLTGFTHHAFAIPELRELLLPALRADFEMDETYIPASRDSIHASITAMYATEDSFVSQEDVARWQACTSGEFELFEVNGEHMYITHNSHQAKTIIQGTLAKLYKEGALHHE</sequence>
<dbReference type="Pfam" id="PF00975">
    <property type="entry name" value="Thioesterase"/>
    <property type="match status" value="1"/>
</dbReference>
<reference evidence="3 4" key="1">
    <citation type="submission" date="2020-08" db="EMBL/GenBank/DDBJ databases">
        <title>Genomic Encyclopedia of Type Strains, Phase III (KMG-III): the genomes of soil and plant-associated and newly described type strains.</title>
        <authorList>
            <person name="Whitman W."/>
        </authorList>
    </citation>
    <scope>NUCLEOTIDE SEQUENCE [LARGE SCALE GENOMIC DNA]</scope>
    <source>
        <strain evidence="3 4">CECT 5862</strain>
    </source>
</reference>
<name>A0A7W5B0P9_9BACL</name>
<dbReference type="PANTHER" id="PTHR11487:SF0">
    <property type="entry name" value="S-ACYL FATTY ACID SYNTHASE THIOESTERASE, MEDIUM CHAIN"/>
    <property type="match status" value="1"/>
</dbReference>
<dbReference type="EMBL" id="JACHXK010000011">
    <property type="protein sequence ID" value="MBB3112263.1"/>
    <property type="molecule type" value="Genomic_DNA"/>
</dbReference>
<comment type="similarity">
    <text evidence="1">Belongs to the thioesterase family.</text>
</comment>
<comment type="caution">
    <text evidence="3">The sequence shown here is derived from an EMBL/GenBank/DDBJ whole genome shotgun (WGS) entry which is preliminary data.</text>
</comment>
<dbReference type="SUPFAM" id="SSF53474">
    <property type="entry name" value="alpha/beta-Hydrolases"/>
    <property type="match status" value="1"/>
</dbReference>
<dbReference type="Proteomes" id="UP000570361">
    <property type="component" value="Unassembled WGS sequence"/>
</dbReference>
<feature type="domain" description="Thioesterase" evidence="2">
    <location>
        <begin position="10"/>
        <end position="227"/>
    </location>
</feature>
<dbReference type="InterPro" id="IPR029058">
    <property type="entry name" value="AB_hydrolase_fold"/>
</dbReference>